<feature type="domain" description="SusD-like N-terminal" evidence="7">
    <location>
        <begin position="29"/>
        <end position="219"/>
    </location>
</feature>
<feature type="domain" description="RagB/SusD" evidence="6">
    <location>
        <begin position="259"/>
        <end position="532"/>
    </location>
</feature>
<dbReference type="Pfam" id="PF14322">
    <property type="entry name" value="SusD-like_3"/>
    <property type="match status" value="1"/>
</dbReference>
<sequence>MSHSNYIPDMKQVGLMLGLALCLSACNKDFLDKNPQDSYSNSSLWSSENDALSALNGCYSGWEDGYNTVYMDCASDNAYGQYYWEGYTYYGNGSITPSSPSAQNRWSYSTIQRCNWFLENIDPTPMGDDLKSRFKAEARFLRAYQYFTMSQLYGDVPLVTKSVSAAEANVVTRAAKADVQAFVLSELTAIAPLLPVKYTGGDIGRITRGAALSLKARLELYMGKYADAATDASTVMTLGYTLFPSYSDLFRIQNENNSEVILDIQYKENDVSNGYLGVMPSSSFGGWSSIDPTQDIVDAYETKTGKLITDPSSGYNAEDPYNNRDPRLNASVVCPGQLYEGKYFNSIESTSADFYNGGNNSLTGYSVKKFTSHLSDYADMWNTGLNAIVIRYAEILLTYAEAKIESGVIDETVYQAIDAVRTRAGMPKTDRTVYKDQASLRQLVRRERRVELAFEGLRWYDIQRWKVGPETIGKTVYGVRLGKVDNATGKLTLTGDHLKVEERTFDPEKNYLWPVPQKEMDINKSLVQNPKY</sequence>
<evidence type="ECO:0000256" key="2">
    <source>
        <dbReference type="ARBA" id="ARBA00006275"/>
    </source>
</evidence>
<dbReference type="Gene3D" id="1.25.40.390">
    <property type="match status" value="1"/>
</dbReference>
<keyword evidence="4" id="KW-0472">Membrane</keyword>
<reference evidence="8 9" key="1">
    <citation type="submission" date="2016-10" db="EMBL/GenBank/DDBJ databases">
        <authorList>
            <person name="de Groot N.N."/>
        </authorList>
    </citation>
    <scope>NUCLEOTIDE SEQUENCE [LARGE SCALE GENOMIC DNA]</scope>
    <source>
        <strain evidence="8 9">DSM 21668</strain>
    </source>
</reference>
<evidence type="ECO:0000313" key="9">
    <source>
        <dbReference type="Proteomes" id="UP000198901"/>
    </source>
</evidence>
<keyword evidence="9" id="KW-1185">Reference proteome</keyword>
<gene>
    <name evidence="8" type="ORF">SAMN04488090_2817</name>
</gene>
<dbReference type="InterPro" id="IPR012944">
    <property type="entry name" value="SusD_RagB_dom"/>
</dbReference>
<dbReference type="GO" id="GO:0009279">
    <property type="term" value="C:cell outer membrane"/>
    <property type="evidence" value="ECO:0007669"/>
    <property type="project" value="UniProtKB-SubCell"/>
</dbReference>
<evidence type="ECO:0000313" key="8">
    <source>
        <dbReference type="EMBL" id="SDM20337.1"/>
    </source>
</evidence>
<dbReference type="InterPro" id="IPR011990">
    <property type="entry name" value="TPR-like_helical_dom_sf"/>
</dbReference>
<dbReference type="Proteomes" id="UP000198901">
    <property type="component" value="Unassembled WGS sequence"/>
</dbReference>
<dbReference type="CDD" id="cd08977">
    <property type="entry name" value="SusD"/>
    <property type="match status" value="1"/>
</dbReference>
<organism evidence="8 9">
    <name type="scientific">Siphonobacter aquaeclarae</name>
    <dbReference type="NCBI Taxonomy" id="563176"/>
    <lineage>
        <taxon>Bacteria</taxon>
        <taxon>Pseudomonadati</taxon>
        <taxon>Bacteroidota</taxon>
        <taxon>Cytophagia</taxon>
        <taxon>Cytophagales</taxon>
        <taxon>Cytophagaceae</taxon>
        <taxon>Siphonobacter</taxon>
    </lineage>
</organism>
<comment type="similarity">
    <text evidence="2">Belongs to the SusD family.</text>
</comment>
<evidence type="ECO:0000256" key="5">
    <source>
        <dbReference type="ARBA" id="ARBA00023237"/>
    </source>
</evidence>
<proteinExistence type="inferred from homology"/>
<comment type="subcellular location">
    <subcellularLocation>
        <location evidence="1">Cell outer membrane</location>
    </subcellularLocation>
</comment>
<evidence type="ECO:0000256" key="3">
    <source>
        <dbReference type="ARBA" id="ARBA00022729"/>
    </source>
</evidence>
<dbReference type="SUPFAM" id="SSF48452">
    <property type="entry name" value="TPR-like"/>
    <property type="match status" value="1"/>
</dbReference>
<accession>A0A1G9RBT9</accession>
<dbReference type="InterPro" id="IPR033985">
    <property type="entry name" value="SusD-like_N"/>
</dbReference>
<dbReference type="Pfam" id="PF07980">
    <property type="entry name" value="SusD_RagB"/>
    <property type="match status" value="1"/>
</dbReference>
<keyword evidence="5" id="KW-0998">Cell outer membrane</keyword>
<dbReference type="EMBL" id="FNGS01000005">
    <property type="protein sequence ID" value="SDM20337.1"/>
    <property type="molecule type" value="Genomic_DNA"/>
</dbReference>
<evidence type="ECO:0000256" key="4">
    <source>
        <dbReference type="ARBA" id="ARBA00023136"/>
    </source>
</evidence>
<protein>
    <submittedName>
        <fullName evidence="8">Starch-binding associating with outer membrane</fullName>
    </submittedName>
</protein>
<keyword evidence="3" id="KW-0732">Signal</keyword>
<evidence type="ECO:0000259" key="7">
    <source>
        <dbReference type="Pfam" id="PF14322"/>
    </source>
</evidence>
<dbReference type="STRING" id="563176.SAMN04488090_2817"/>
<evidence type="ECO:0000259" key="6">
    <source>
        <dbReference type="Pfam" id="PF07980"/>
    </source>
</evidence>
<name>A0A1G9RBT9_9BACT</name>
<evidence type="ECO:0000256" key="1">
    <source>
        <dbReference type="ARBA" id="ARBA00004442"/>
    </source>
</evidence>
<dbReference type="AlphaFoldDB" id="A0A1G9RBT9"/>